<keyword evidence="2" id="KW-0131">Cell cycle</keyword>
<accession>A0A377LVU3</accession>
<dbReference type="Proteomes" id="UP000255106">
    <property type="component" value="Unassembled WGS sequence"/>
</dbReference>
<evidence type="ECO:0000313" key="2">
    <source>
        <dbReference type="EMBL" id="STQ10192.1"/>
    </source>
</evidence>
<evidence type="ECO:0000256" key="1">
    <source>
        <dbReference type="SAM" id="MobiDB-lite"/>
    </source>
</evidence>
<evidence type="ECO:0000313" key="3">
    <source>
        <dbReference type="Proteomes" id="UP000255106"/>
    </source>
</evidence>
<dbReference type="AlphaFoldDB" id="A0A377LVU3"/>
<dbReference type="EMBL" id="UGJB01000004">
    <property type="protein sequence ID" value="STQ10192.1"/>
    <property type="molecule type" value="Genomic_DNA"/>
</dbReference>
<protein>
    <submittedName>
        <fullName evidence="2">Cell division protein ZipA</fullName>
    </submittedName>
</protein>
<keyword evidence="2" id="KW-0132">Cell division</keyword>
<proteinExistence type="predicted"/>
<organism evidence="2 3">
    <name type="scientific">Enterobacter cloacae</name>
    <dbReference type="NCBI Taxonomy" id="550"/>
    <lineage>
        <taxon>Bacteria</taxon>
        <taxon>Pseudomonadati</taxon>
        <taxon>Pseudomonadota</taxon>
        <taxon>Gammaproteobacteria</taxon>
        <taxon>Enterobacterales</taxon>
        <taxon>Enterobacteriaceae</taxon>
        <taxon>Enterobacter</taxon>
        <taxon>Enterobacter cloacae complex</taxon>
    </lineage>
</organism>
<name>A0A377LVU3_ENTCL</name>
<feature type="region of interest" description="Disordered" evidence="1">
    <location>
        <begin position="1"/>
        <end position="22"/>
    </location>
</feature>
<gene>
    <name evidence="2" type="primary">zipA</name>
    <name evidence="2" type="ORF">NCTC10005_02930</name>
</gene>
<reference evidence="2 3" key="1">
    <citation type="submission" date="2018-06" db="EMBL/GenBank/DDBJ databases">
        <authorList>
            <consortium name="Pathogen Informatics"/>
            <person name="Doyle S."/>
        </authorList>
    </citation>
    <scope>NUCLEOTIDE SEQUENCE [LARGE SCALE GENOMIC DNA]</scope>
    <source>
        <strain evidence="2 3">NCTC10005</strain>
    </source>
</reference>
<sequence length="137" mass="16062">MFRDRPLKRMKSSRDDDDSEYDIDDRDDDGVVKFVFIGSILRPARLMGSMKPPVLRSTSINRRMLLHSRASLRRSLWKSRCVSRRSSLFNSSQLRRSRFHSNPCSSLYNRSLLSRYSNRRNSLFRRSLHHSQPGTAG</sequence>
<dbReference type="GO" id="GO:0051301">
    <property type="term" value="P:cell division"/>
    <property type="evidence" value="ECO:0007669"/>
    <property type="project" value="UniProtKB-KW"/>
</dbReference>